<feature type="region of interest" description="Disordered" evidence="4">
    <location>
        <begin position="99"/>
        <end position="122"/>
    </location>
</feature>
<dbReference type="Gene3D" id="3.40.50.300">
    <property type="entry name" value="P-loop containing nucleotide triphosphate hydrolases"/>
    <property type="match status" value="1"/>
</dbReference>
<dbReference type="AlphaFoldDB" id="A0AAD2A7G8"/>
<dbReference type="EMBL" id="OU503054">
    <property type="protein sequence ID" value="CAI9782538.1"/>
    <property type="molecule type" value="Genomic_DNA"/>
</dbReference>
<dbReference type="InterPro" id="IPR036770">
    <property type="entry name" value="Ankyrin_rpt-contain_sf"/>
</dbReference>
<reference evidence="6" key="1">
    <citation type="submission" date="2023-05" db="EMBL/GenBank/DDBJ databases">
        <authorList>
            <person name="Huff M."/>
        </authorList>
    </citation>
    <scope>NUCLEOTIDE SEQUENCE</scope>
</reference>
<evidence type="ECO:0000313" key="6">
    <source>
        <dbReference type="EMBL" id="CAI9782538.1"/>
    </source>
</evidence>
<dbReference type="Gene3D" id="1.25.40.20">
    <property type="entry name" value="Ankyrin repeat-containing domain"/>
    <property type="match status" value="1"/>
</dbReference>
<dbReference type="PANTHER" id="PTHR43392">
    <property type="entry name" value="AAA-TYPE ATPASE FAMILY PROTEIN / ANKYRIN REPEAT FAMILY PROTEIN"/>
    <property type="match status" value="1"/>
</dbReference>
<evidence type="ECO:0000256" key="4">
    <source>
        <dbReference type="SAM" id="MobiDB-lite"/>
    </source>
</evidence>
<dbReference type="SMART" id="SM00382">
    <property type="entry name" value="AAA"/>
    <property type="match status" value="1"/>
</dbReference>
<evidence type="ECO:0000259" key="5">
    <source>
        <dbReference type="SMART" id="SM00382"/>
    </source>
</evidence>
<dbReference type="GO" id="GO:0016887">
    <property type="term" value="F:ATP hydrolysis activity"/>
    <property type="evidence" value="ECO:0007669"/>
    <property type="project" value="InterPro"/>
</dbReference>
<sequence length="607" mass="67226">MYICRSFVKMRPRKRPNAFDDATDEVICREELVHLRQLVDSLAKQVATVMNQQQELLGGSYGKDADVSGTRTTPSIGGAAAGHGVAGIGDVTVGHGAGSGAAASPYDSKSNKKFRSGFDGDESRQVEADVNDKYSVPNTTIHTFAKSGDLSGFKRLLQDDPSRLCERSVFLAQTPLHISADNNKVEIVKYLLDWKGPGKVELEAKNVYGETPLHLAAKNGCHEVARMLLSQHANIEAKTINGWTPLHLSVFYALESGEYSTMTTLLDYNANCFAEDKRGLIPLHYVPDTLDNEELRRLSPNFEVQRHHAYIEDTHSGGQGILDKLDCELSKLVGLHELKVQLRKWAKGMILDKKRWSMGIDLGPRKAPHMVFLGNPGTGKTTVARVLGKLLHSVGFLSSNSVTEVQRTDLVGEYLGQTGSKTREKIEEAKGGILFVDEAYRLVIKQTVGYQDYGVEALEEIMSVLEDGDILVIFAGYTKPMKRVMSSNEGLCRRVTHFFHFDDFSSRDLAEIVQVKMTKQKQGSQFYGFKLHPFCTLEAITAVIEKGSTVKLRNKMNGGLVDHILTNAKENLDTRLSLDCEGYELLTITLNDLEVGLQQLSSRVNID</sequence>
<dbReference type="SUPFAM" id="SSF48403">
    <property type="entry name" value="Ankyrin repeat"/>
    <property type="match status" value="1"/>
</dbReference>
<dbReference type="PANTHER" id="PTHR43392:SF2">
    <property type="entry name" value="AAA-TYPE ATPASE FAMILY PROTEIN _ ANKYRIN REPEAT FAMILY PROTEIN"/>
    <property type="match status" value="1"/>
</dbReference>
<keyword evidence="2" id="KW-0547">Nucleotide-binding</keyword>
<dbReference type="InterPro" id="IPR050773">
    <property type="entry name" value="CbxX/CfxQ_RuBisCO_ESX"/>
</dbReference>
<dbReference type="PRINTS" id="PR00819">
    <property type="entry name" value="CBXCFQXSUPER"/>
</dbReference>
<keyword evidence="7" id="KW-1185">Reference proteome</keyword>
<protein>
    <recommendedName>
        <fullName evidence="5">AAA+ ATPase domain-containing protein</fullName>
    </recommendedName>
</protein>
<keyword evidence="3" id="KW-0067">ATP-binding</keyword>
<proteinExistence type="inferred from homology"/>
<dbReference type="InterPro" id="IPR003959">
    <property type="entry name" value="ATPase_AAA_core"/>
</dbReference>
<dbReference type="Proteomes" id="UP000834106">
    <property type="component" value="Chromosome 19"/>
</dbReference>
<dbReference type="GO" id="GO:0005524">
    <property type="term" value="F:ATP binding"/>
    <property type="evidence" value="ECO:0007669"/>
    <property type="project" value="UniProtKB-KW"/>
</dbReference>
<organism evidence="6 7">
    <name type="scientific">Fraxinus pennsylvanica</name>
    <dbReference type="NCBI Taxonomy" id="56036"/>
    <lineage>
        <taxon>Eukaryota</taxon>
        <taxon>Viridiplantae</taxon>
        <taxon>Streptophyta</taxon>
        <taxon>Embryophyta</taxon>
        <taxon>Tracheophyta</taxon>
        <taxon>Spermatophyta</taxon>
        <taxon>Magnoliopsida</taxon>
        <taxon>eudicotyledons</taxon>
        <taxon>Gunneridae</taxon>
        <taxon>Pentapetalae</taxon>
        <taxon>asterids</taxon>
        <taxon>lamiids</taxon>
        <taxon>Lamiales</taxon>
        <taxon>Oleaceae</taxon>
        <taxon>Oleeae</taxon>
        <taxon>Fraxinus</taxon>
    </lineage>
</organism>
<dbReference type="SMART" id="SM00248">
    <property type="entry name" value="ANK"/>
    <property type="match status" value="3"/>
</dbReference>
<dbReference type="SUPFAM" id="SSF52540">
    <property type="entry name" value="P-loop containing nucleoside triphosphate hydrolases"/>
    <property type="match status" value="1"/>
</dbReference>
<dbReference type="CDD" id="cd00009">
    <property type="entry name" value="AAA"/>
    <property type="match status" value="1"/>
</dbReference>
<dbReference type="InterPro" id="IPR003593">
    <property type="entry name" value="AAA+_ATPase"/>
</dbReference>
<evidence type="ECO:0000256" key="2">
    <source>
        <dbReference type="ARBA" id="ARBA00022741"/>
    </source>
</evidence>
<accession>A0AAD2A7G8</accession>
<dbReference type="Pfam" id="PF12796">
    <property type="entry name" value="Ank_2"/>
    <property type="match status" value="1"/>
</dbReference>
<evidence type="ECO:0000313" key="7">
    <source>
        <dbReference type="Proteomes" id="UP000834106"/>
    </source>
</evidence>
<dbReference type="InterPro" id="IPR027417">
    <property type="entry name" value="P-loop_NTPase"/>
</dbReference>
<dbReference type="Pfam" id="PF00004">
    <property type="entry name" value="AAA"/>
    <property type="match status" value="1"/>
</dbReference>
<dbReference type="InterPro" id="IPR002110">
    <property type="entry name" value="Ankyrin_rpt"/>
</dbReference>
<evidence type="ECO:0000256" key="1">
    <source>
        <dbReference type="ARBA" id="ARBA00010378"/>
    </source>
</evidence>
<evidence type="ECO:0000256" key="3">
    <source>
        <dbReference type="ARBA" id="ARBA00022840"/>
    </source>
</evidence>
<feature type="domain" description="AAA+ ATPase" evidence="5">
    <location>
        <begin position="366"/>
        <end position="502"/>
    </location>
</feature>
<name>A0AAD2A7G8_9LAMI</name>
<comment type="similarity">
    <text evidence="1">Belongs to the CbxX/CfxQ family.</text>
</comment>
<dbReference type="FunFam" id="3.40.50.300:FF:000216">
    <property type="entry name" value="Type VII secretion ATPase EccA"/>
    <property type="match status" value="1"/>
</dbReference>
<dbReference type="InterPro" id="IPR000641">
    <property type="entry name" value="CbxX/CfxQ"/>
</dbReference>
<dbReference type="Pfam" id="PF00023">
    <property type="entry name" value="Ank"/>
    <property type="match status" value="1"/>
</dbReference>
<gene>
    <name evidence="6" type="ORF">FPE_LOCUS29968</name>
</gene>